<feature type="binding site" evidence="12">
    <location>
        <begin position="217"/>
        <end position="222"/>
    </location>
    <ligand>
        <name>ATP</name>
        <dbReference type="ChEBI" id="CHEBI:30616"/>
    </ligand>
</feature>
<keyword evidence="11 12" id="KW-0119">Carbohydrate metabolism</keyword>
<dbReference type="SUPFAM" id="SSF53613">
    <property type="entry name" value="Ribokinase-like"/>
    <property type="match status" value="1"/>
</dbReference>
<dbReference type="Gene3D" id="3.40.1190.20">
    <property type="match status" value="1"/>
</dbReference>
<dbReference type="UniPathway" id="UPA00916">
    <property type="reaction ID" value="UER00889"/>
</dbReference>
<feature type="binding site" evidence="12">
    <location>
        <position position="249"/>
    </location>
    <ligand>
        <name>substrate</name>
    </ligand>
</feature>
<evidence type="ECO:0000256" key="8">
    <source>
        <dbReference type="ARBA" id="ARBA00022840"/>
    </source>
</evidence>
<feature type="binding site" evidence="12">
    <location>
        <begin position="39"/>
        <end position="43"/>
    </location>
    <ligand>
        <name>substrate</name>
    </ligand>
</feature>
<dbReference type="GO" id="GO:0019303">
    <property type="term" value="P:D-ribose catabolic process"/>
    <property type="evidence" value="ECO:0007669"/>
    <property type="project" value="UniProtKB-UniRule"/>
</dbReference>
<dbReference type="PANTHER" id="PTHR10584">
    <property type="entry name" value="SUGAR KINASE"/>
    <property type="match status" value="1"/>
</dbReference>
<dbReference type="InterPro" id="IPR002173">
    <property type="entry name" value="Carboh/pur_kinase_PfkB_CS"/>
</dbReference>
<keyword evidence="12" id="KW-0963">Cytoplasm</keyword>
<dbReference type="PANTHER" id="PTHR10584:SF166">
    <property type="entry name" value="RIBOKINASE"/>
    <property type="match status" value="1"/>
</dbReference>
<keyword evidence="7 12" id="KW-0418">Kinase</keyword>
<dbReference type="InterPro" id="IPR011611">
    <property type="entry name" value="PfkB_dom"/>
</dbReference>
<dbReference type="Pfam" id="PF00294">
    <property type="entry name" value="PfkB"/>
    <property type="match status" value="1"/>
</dbReference>
<accession>A0A1M6N0Q7</accession>
<dbReference type="InterPro" id="IPR029056">
    <property type="entry name" value="Ribokinase-like"/>
</dbReference>
<dbReference type="EMBL" id="FQZG01000101">
    <property type="protein sequence ID" value="SHJ89300.1"/>
    <property type="molecule type" value="Genomic_DNA"/>
</dbReference>
<evidence type="ECO:0000256" key="9">
    <source>
        <dbReference type="ARBA" id="ARBA00022842"/>
    </source>
</evidence>
<comment type="subunit">
    <text evidence="12">Homodimer.</text>
</comment>
<dbReference type="Proteomes" id="UP000184512">
    <property type="component" value="Unassembled WGS sequence"/>
</dbReference>
<keyword evidence="5 12" id="KW-0479">Metal-binding</keyword>
<evidence type="ECO:0000256" key="7">
    <source>
        <dbReference type="ARBA" id="ARBA00022777"/>
    </source>
</evidence>
<feature type="binding site" evidence="12">
    <location>
        <position position="245"/>
    </location>
    <ligand>
        <name>K(+)</name>
        <dbReference type="ChEBI" id="CHEBI:29103"/>
    </ligand>
</feature>
<keyword evidence="15" id="KW-1185">Reference proteome</keyword>
<feature type="binding site" evidence="12">
    <location>
        <position position="288"/>
    </location>
    <ligand>
        <name>K(+)</name>
        <dbReference type="ChEBI" id="CHEBI:29103"/>
    </ligand>
</feature>
<dbReference type="PRINTS" id="PR00990">
    <property type="entry name" value="RIBOKINASE"/>
</dbReference>
<evidence type="ECO:0000256" key="2">
    <source>
        <dbReference type="ARBA" id="ARBA00012035"/>
    </source>
</evidence>
<feature type="binding site" evidence="12">
    <location>
        <position position="282"/>
    </location>
    <ligand>
        <name>K(+)</name>
        <dbReference type="ChEBI" id="CHEBI:29103"/>
    </ligand>
</feature>
<gene>
    <name evidence="12" type="primary">rbsK</name>
    <name evidence="14" type="ORF">SAMN02745244_03519</name>
</gene>
<proteinExistence type="inferred from homology"/>
<comment type="similarity">
    <text evidence="12">Belongs to the carbohydrate kinase PfkB family. Ribokinase subfamily.</text>
</comment>
<feature type="active site" description="Proton acceptor" evidence="12">
    <location>
        <position position="249"/>
    </location>
</feature>
<dbReference type="OrthoDB" id="9775849at2"/>
<feature type="binding site" evidence="12">
    <location>
        <position position="279"/>
    </location>
    <ligand>
        <name>K(+)</name>
        <dbReference type="ChEBI" id="CHEBI:29103"/>
    </ligand>
</feature>
<comment type="similarity">
    <text evidence="1">Belongs to the carbohydrate kinase pfkB family.</text>
</comment>
<evidence type="ECO:0000313" key="15">
    <source>
        <dbReference type="Proteomes" id="UP000184512"/>
    </source>
</evidence>
<dbReference type="HAMAP" id="MF_01987">
    <property type="entry name" value="Ribokinase"/>
    <property type="match status" value="1"/>
</dbReference>
<reference evidence="14 15" key="1">
    <citation type="submission" date="2016-11" db="EMBL/GenBank/DDBJ databases">
        <authorList>
            <person name="Jaros S."/>
            <person name="Januszkiewicz K."/>
            <person name="Wedrychowicz H."/>
        </authorList>
    </citation>
    <scope>NUCLEOTIDE SEQUENCE [LARGE SCALE GENOMIC DNA]</scope>
    <source>
        <strain evidence="14 15">DSM 12906</strain>
    </source>
</reference>
<evidence type="ECO:0000256" key="4">
    <source>
        <dbReference type="ARBA" id="ARBA00022679"/>
    </source>
</evidence>
<evidence type="ECO:0000256" key="11">
    <source>
        <dbReference type="ARBA" id="ARBA00023277"/>
    </source>
</evidence>
<feature type="binding site" evidence="12">
    <location>
        <begin position="248"/>
        <end position="249"/>
    </location>
    <ligand>
        <name>ATP</name>
        <dbReference type="ChEBI" id="CHEBI:30616"/>
    </ligand>
</feature>
<protein>
    <recommendedName>
        <fullName evidence="3 12">Ribokinase</fullName>
        <shortName evidence="12">RK</shortName>
        <ecNumber evidence="2 12">2.7.1.15</ecNumber>
    </recommendedName>
</protein>
<feature type="binding site" evidence="12">
    <location>
        <position position="180"/>
    </location>
    <ligand>
        <name>ATP</name>
        <dbReference type="ChEBI" id="CHEBI:30616"/>
    </ligand>
</feature>
<dbReference type="GO" id="GO:0046872">
    <property type="term" value="F:metal ion binding"/>
    <property type="evidence" value="ECO:0007669"/>
    <property type="project" value="UniProtKB-KW"/>
</dbReference>
<dbReference type="RefSeq" id="WP_073191030.1">
    <property type="nucleotide sequence ID" value="NZ_FQZG01000101.1"/>
</dbReference>
<evidence type="ECO:0000313" key="14">
    <source>
        <dbReference type="EMBL" id="SHJ89300.1"/>
    </source>
</evidence>
<evidence type="ECO:0000256" key="3">
    <source>
        <dbReference type="ARBA" id="ARBA00016943"/>
    </source>
</evidence>
<dbReference type="CDD" id="cd01174">
    <property type="entry name" value="ribokinase"/>
    <property type="match status" value="1"/>
</dbReference>
<evidence type="ECO:0000259" key="13">
    <source>
        <dbReference type="Pfam" id="PF00294"/>
    </source>
</evidence>
<keyword evidence="6 12" id="KW-0547">Nucleotide-binding</keyword>
<comment type="pathway">
    <text evidence="12">Carbohydrate metabolism; D-ribose degradation; D-ribose 5-phosphate from beta-D-ribopyranose: step 2/2.</text>
</comment>
<dbReference type="GO" id="GO:0004747">
    <property type="term" value="F:ribokinase activity"/>
    <property type="evidence" value="ECO:0007669"/>
    <property type="project" value="UniProtKB-UniRule"/>
</dbReference>
<dbReference type="PROSITE" id="PS00584">
    <property type="entry name" value="PFKB_KINASES_2"/>
    <property type="match status" value="1"/>
</dbReference>
<dbReference type="InterPro" id="IPR002139">
    <property type="entry name" value="Ribo/fructo_kinase"/>
</dbReference>
<evidence type="ECO:0000256" key="12">
    <source>
        <dbReference type="HAMAP-Rule" id="MF_01987"/>
    </source>
</evidence>
<evidence type="ECO:0000256" key="6">
    <source>
        <dbReference type="ARBA" id="ARBA00022741"/>
    </source>
</evidence>
<evidence type="ECO:0000256" key="10">
    <source>
        <dbReference type="ARBA" id="ARBA00022958"/>
    </source>
</evidence>
<name>A0A1M6N0Q7_9ACTN</name>
<dbReference type="GO" id="GO:0005524">
    <property type="term" value="F:ATP binding"/>
    <property type="evidence" value="ECO:0007669"/>
    <property type="project" value="UniProtKB-UniRule"/>
</dbReference>
<keyword evidence="10 12" id="KW-0630">Potassium</keyword>
<feature type="binding site" evidence="12">
    <location>
        <begin position="11"/>
        <end position="13"/>
    </location>
    <ligand>
        <name>substrate</name>
    </ligand>
</feature>
<keyword evidence="8 12" id="KW-0067">ATP-binding</keyword>
<dbReference type="GO" id="GO:0005829">
    <property type="term" value="C:cytosol"/>
    <property type="evidence" value="ECO:0007669"/>
    <property type="project" value="TreeGrafter"/>
</dbReference>
<organism evidence="14 15">
    <name type="scientific">Tessaracoccus bendigoensis DSM 12906</name>
    <dbReference type="NCBI Taxonomy" id="1123357"/>
    <lineage>
        <taxon>Bacteria</taxon>
        <taxon>Bacillati</taxon>
        <taxon>Actinomycetota</taxon>
        <taxon>Actinomycetes</taxon>
        <taxon>Propionibacteriales</taxon>
        <taxon>Propionibacteriaceae</taxon>
        <taxon>Tessaracoccus</taxon>
    </lineage>
</organism>
<comment type="catalytic activity">
    <reaction evidence="12">
        <text>D-ribose + ATP = D-ribose 5-phosphate + ADP + H(+)</text>
        <dbReference type="Rhea" id="RHEA:13697"/>
        <dbReference type="ChEBI" id="CHEBI:15378"/>
        <dbReference type="ChEBI" id="CHEBI:30616"/>
        <dbReference type="ChEBI" id="CHEBI:47013"/>
        <dbReference type="ChEBI" id="CHEBI:78346"/>
        <dbReference type="ChEBI" id="CHEBI:456216"/>
        <dbReference type="EC" id="2.7.1.15"/>
    </reaction>
</comment>
<feature type="binding site" evidence="12">
    <location>
        <position position="139"/>
    </location>
    <ligand>
        <name>substrate</name>
    </ligand>
</feature>
<keyword evidence="9 12" id="KW-0460">Magnesium</keyword>
<feature type="binding site" evidence="12">
    <location>
        <position position="243"/>
    </location>
    <ligand>
        <name>K(+)</name>
        <dbReference type="ChEBI" id="CHEBI:29103"/>
    </ligand>
</feature>
<comment type="function">
    <text evidence="12">Catalyzes the phosphorylation of ribose at O-5 in a reaction requiring ATP and magnesium. The resulting D-ribose-5-phosphate can then be used either for sythesis of nucleotides, histidine, and tryptophan, or as a component of the pentose phosphate pathway.</text>
</comment>
<evidence type="ECO:0000256" key="5">
    <source>
        <dbReference type="ARBA" id="ARBA00022723"/>
    </source>
</evidence>
<feature type="domain" description="Carbohydrate kinase PfkB" evidence="13">
    <location>
        <begin position="2"/>
        <end position="291"/>
    </location>
</feature>
<sequence>MGRVVVVGSINVDLHLRLDRHVLPGETLLATGGDFSPGGKGANQACAAALAGGETFMLGAIGDDAPSSVALSHLGRAGVDLTQLRRLPGPTGLAVVSVDADGENTVVVVPGANALVTPENVHGWGELIGSAAVVVLQGEIPAESSLVAARLTKGRLVLNLAPAIAVSPELLLAADPLVVNEHEGAAALVQLGGRELEDPAAIVRGLREAGVATVVMTVGAAGSLVAEGVGVEVVASPKVHAVDTVGAGDALCGALAARLADGASLQEAAGYASRFAAYTVQFEGAQSSYPAPGTRLPSV</sequence>
<comment type="cofactor">
    <cofactor evidence="12">
        <name>Mg(2+)</name>
        <dbReference type="ChEBI" id="CHEBI:18420"/>
    </cofactor>
    <text evidence="12">Requires a divalent cation, most likely magnesium in vivo, as an electrophilic catalyst to aid phosphoryl group transfer. It is the chelate of the metal and the nucleotide that is the actual substrate.</text>
</comment>
<dbReference type="EC" id="2.7.1.15" evidence="2 12"/>
<feature type="binding site" evidence="12">
    <location>
        <position position="284"/>
    </location>
    <ligand>
        <name>K(+)</name>
        <dbReference type="ChEBI" id="CHEBI:29103"/>
    </ligand>
</feature>
<dbReference type="InterPro" id="IPR011877">
    <property type="entry name" value="Ribokinase"/>
</dbReference>
<dbReference type="STRING" id="1123357.SAMN02745244_03519"/>
<keyword evidence="4 12" id="KW-0808">Transferase</keyword>
<evidence type="ECO:0000256" key="1">
    <source>
        <dbReference type="ARBA" id="ARBA00005380"/>
    </source>
</evidence>
<comment type="caution">
    <text evidence="12">Lacks conserved residue(s) required for the propagation of feature annotation.</text>
</comment>
<dbReference type="AlphaFoldDB" id="A0A1M6N0Q7"/>
<comment type="subcellular location">
    <subcellularLocation>
        <location evidence="12">Cytoplasm</location>
    </subcellularLocation>
</comment>
<comment type="activity regulation">
    <text evidence="12">Activated by a monovalent cation that binds near, but not in, the active site. The most likely occupant of the site in vivo is potassium. Ion binding induces a conformational change that may alter substrate affinity.</text>
</comment>